<feature type="domain" description="Solute-binding protein family 5" evidence="6">
    <location>
        <begin position="72"/>
        <end position="423"/>
    </location>
</feature>
<feature type="chain" id="PRO_5021500396" evidence="5">
    <location>
        <begin position="24"/>
        <end position="526"/>
    </location>
</feature>
<evidence type="ECO:0000256" key="2">
    <source>
        <dbReference type="ARBA" id="ARBA00005695"/>
    </source>
</evidence>
<dbReference type="Gene3D" id="3.10.105.10">
    <property type="entry name" value="Dipeptide-binding Protein, Domain 3"/>
    <property type="match status" value="1"/>
</dbReference>
<dbReference type="GO" id="GO:0043190">
    <property type="term" value="C:ATP-binding cassette (ABC) transporter complex"/>
    <property type="evidence" value="ECO:0007669"/>
    <property type="project" value="InterPro"/>
</dbReference>
<evidence type="ECO:0000256" key="3">
    <source>
        <dbReference type="ARBA" id="ARBA00022448"/>
    </source>
</evidence>
<sequence length="526" mass="58548">MHRLTLTTALAAAIASASTVGHAAPKEGGTLVIGSTSTPRHFNGAIQSGIATAVPSTQIFASPLRYDDQWNPHPYLAKSWEVSKDGLTVTLHLVENAKFHDETPVTSEDVKFSIETIKKNHPFKTMLQPVTSVETPDAHTVVIHFDHPHPAFLLAMSPALMPILPEHVYGQGDIKTNPANLKPVGSGPFEFDTYKQGEYIKLKKFDDFFIKGKPHLDNIVIQIIGDENNLMLSTERGDIDMVPFLSAVRDIERLKKDDNLVVTDAGYDAIGPINWLAFNTRKQPLDKVEVRQAIAYAVDRDFIVKKLLGGFAPEATGPIVPESPFYSGDVDKFAVDIDKANQMLDDAGLKKGSDGSRFSLTVDYIPGDPEQQRNIAEYLRSQLRRVGITVNVRSAPDFPTWAQRISSYDFDMTMDNVYNWGDPIIGVDRTYISSNIRPNVIWSNTQQYSNPKVDELLEKAATETDPEKRAELYKEFQKIVVGDVPIYFLNETPMYTVYKKGLKNAPTSIWGAASPLDDVYWDDGSN</sequence>
<accession>A0A4Y8R918</accession>
<gene>
    <name evidence="7" type="ORF">E3C22_23080</name>
</gene>
<feature type="signal peptide" evidence="5">
    <location>
        <begin position="1"/>
        <end position="23"/>
    </location>
</feature>
<protein>
    <submittedName>
        <fullName evidence="7">ABC transporter substrate-binding protein</fullName>
    </submittedName>
</protein>
<dbReference type="GO" id="GO:0030288">
    <property type="term" value="C:outer membrane-bounded periplasmic space"/>
    <property type="evidence" value="ECO:0007669"/>
    <property type="project" value="UniProtKB-ARBA"/>
</dbReference>
<dbReference type="InterPro" id="IPR000914">
    <property type="entry name" value="SBP_5_dom"/>
</dbReference>
<dbReference type="SUPFAM" id="SSF53850">
    <property type="entry name" value="Periplasmic binding protein-like II"/>
    <property type="match status" value="1"/>
</dbReference>
<organism evidence="7 8">
    <name type="scientific">Jiella endophytica</name>
    <dbReference type="NCBI Taxonomy" id="2558362"/>
    <lineage>
        <taxon>Bacteria</taxon>
        <taxon>Pseudomonadati</taxon>
        <taxon>Pseudomonadota</taxon>
        <taxon>Alphaproteobacteria</taxon>
        <taxon>Hyphomicrobiales</taxon>
        <taxon>Aurantimonadaceae</taxon>
        <taxon>Jiella</taxon>
    </lineage>
</organism>
<evidence type="ECO:0000256" key="4">
    <source>
        <dbReference type="ARBA" id="ARBA00022729"/>
    </source>
</evidence>
<dbReference type="Gene3D" id="3.90.76.10">
    <property type="entry name" value="Dipeptide-binding Protein, Domain 1"/>
    <property type="match status" value="1"/>
</dbReference>
<dbReference type="GO" id="GO:0015833">
    <property type="term" value="P:peptide transport"/>
    <property type="evidence" value="ECO:0007669"/>
    <property type="project" value="TreeGrafter"/>
</dbReference>
<dbReference type="AlphaFoldDB" id="A0A4Y8R918"/>
<dbReference type="InterPro" id="IPR030678">
    <property type="entry name" value="Peptide/Ni-bd"/>
</dbReference>
<keyword evidence="8" id="KW-1185">Reference proteome</keyword>
<comment type="subcellular location">
    <subcellularLocation>
        <location evidence="1">Periplasm</location>
    </subcellularLocation>
</comment>
<evidence type="ECO:0000313" key="8">
    <source>
        <dbReference type="Proteomes" id="UP000298179"/>
    </source>
</evidence>
<comment type="similarity">
    <text evidence="2">Belongs to the bacterial solute-binding protein 5 family.</text>
</comment>
<dbReference type="GO" id="GO:1904680">
    <property type="term" value="F:peptide transmembrane transporter activity"/>
    <property type="evidence" value="ECO:0007669"/>
    <property type="project" value="TreeGrafter"/>
</dbReference>
<evidence type="ECO:0000256" key="1">
    <source>
        <dbReference type="ARBA" id="ARBA00004418"/>
    </source>
</evidence>
<dbReference type="PIRSF" id="PIRSF002741">
    <property type="entry name" value="MppA"/>
    <property type="match status" value="1"/>
</dbReference>
<keyword evidence="4 5" id="KW-0732">Signal</keyword>
<dbReference type="Pfam" id="PF00496">
    <property type="entry name" value="SBP_bac_5"/>
    <property type="match status" value="1"/>
</dbReference>
<dbReference type="Gene3D" id="3.40.190.10">
    <property type="entry name" value="Periplasmic binding protein-like II"/>
    <property type="match status" value="1"/>
</dbReference>
<evidence type="ECO:0000313" key="7">
    <source>
        <dbReference type="EMBL" id="TFF17873.1"/>
    </source>
</evidence>
<dbReference type="Proteomes" id="UP000298179">
    <property type="component" value="Unassembled WGS sequence"/>
</dbReference>
<dbReference type="CDD" id="cd08517">
    <property type="entry name" value="PBP2_NikA_DppA_OppA_like_13"/>
    <property type="match status" value="1"/>
</dbReference>
<comment type="caution">
    <text evidence="7">The sequence shown here is derived from an EMBL/GenBank/DDBJ whole genome shotgun (WGS) entry which is preliminary data.</text>
</comment>
<evidence type="ECO:0000256" key="5">
    <source>
        <dbReference type="SAM" id="SignalP"/>
    </source>
</evidence>
<dbReference type="InterPro" id="IPR039424">
    <property type="entry name" value="SBP_5"/>
</dbReference>
<dbReference type="PANTHER" id="PTHR30290:SF9">
    <property type="entry name" value="OLIGOPEPTIDE-BINDING PROTEIN APPA"/>
    <property type="match status" value="1"/>
</dbReference>
<reference evidence="7 8" key="1">
    <citation type="submission" date="2019-03" db="EMBL/GenBank/DDBJ databases">
        <title>Jiella endophytica sp. nov., a novel endophytic bacterium isolated from root of Ficus microcarpa Linn. f.</title>
        <authorList>
            <person name="Tuo L."/>
        </authorList>
    </citation>
    <scope>NUCLEOTIDE SEQUENCE [LARGE SCALE GENOMIC DNA]</scope>
    <source>
        <strain evidence="7 8">CBS5Q-3</strain>
    </source>
</reference>
<evidence type="ECO:0000259" key="6">
    <source>
        <dbReference type="Pfam" id="PF00496"/>
    </source>
</evidence>
<name>A0A4Y8R918_9HYPH</name>
<dbReference type="OrthoDB" id="8144963at2"/>
<proteinExistence type="inferred from homology"/>
<dbReference type="EMBL" id="SOZD01000013">
    <property type="protein sequence ID" value="TFF17873.1"/>
    <property type="molecule type" value="Genomic_DNA"/>
</dbReference>
<keyword evidence="3" id="KW-0813">Transport</keyword>
<dbReference type="PANTHER" id="PTHR30290">
    <property type="entry name" value="PERIPLASMIC BINDING COMPONENT OF ABC TRANSPORTER"/>
    <property type="match status" value="1"/>
</dbReference>